<dbReference type="RefSeq" id="WP_238394349.1">
    <property type="nucleotide sequence ID" value="NZ_JBHTKN010000008.1"/>
</dbReference>
<keyword evidence="5" id="KW-0190">Covalent protein-DNA linkage</keyword>
<evidence type="ECO:0000256" key="3">
    <source>
        <dbReference type="ARBA" id="ARBA00022763"/>
    </source>
</evidence>
<evidence type="ECO:0000313" key="11">
    <source>
        <dbReference type="Proteomes" id="UP001597033"/>
    </source>
</evidence>
<dbReference type="GO" id="GO:0016787">
    <property type="term" value="F:hydrolase activity"/>
    <property type="evidence" value="ECO:0007669"/>
    <property type="project" value="UniProtKB-KW"/>
</dbReference>
<accession>A0ABW3LZX9</accession>
<feature type="region of interest" description="Disordered" evidence="9">
    <location>
        <begin position="200"/>
        <end position="229"/>
    </location>
</feature>
<keyword evidence="2 8" id="KW-0645">Protease</keyword>
<sequence length="229" mass="25789">MVQLSLFGNALTPWPAAVQDDLANIEARYNLSPTQRMALLMDDGGTLAVRKMRWGLIPPWAKDLKMSYSTINARVETVAEKPSFRAAWKAGRRCLIPMAGWYEWREQQAGGKKYKQPYYIHPHDNRTLYAAGLWEPRHRLQDEDEAGSVTIITSDAPERFDLHDRTPIFLEADQAAEWMRASAEDAMGMLLAAPFPEVEQRRVSTRVNSSRGNPGGPDFLDPVPPPGDP</sequence>
<evidence type="ECO:0000313" key="10">
    <source>
        <dbReference type="EMBL" id="MFD1043207.1"/>
    </source>
</evidence>
<reference evidence="11" key="1">
    <citation type="journal article" date="2019" name="Int. J. Syst. Evol. Microbiol.">
        <title>The Global Catalogue of Microorganisms (GCM) 10K type strain sequencing project: providing services to taxonomists for standard genome sequencing and annotation.</title>
        <authorList>
            <consortium name="The Broad Institute Genomics Platform"/>
            <consortium name="The Broad Institute Genome Sequencing Center for Infectious Disease"/>
            <person name="Wu L."/>
            <person name="Ma J."/>
        </authorList>
    </citation>
    <scope>NUCLEOTIDE SEQUENCE [LARGE SCALE GENOMIC DNA]</scope>
    <source>
        <strain evidence="11">CCUG 55854</strain>
    </source>
</reference>
<protein>
    <recommendedName>
        <fullName evidence="8">Abasic site processing protein</fullName>
        <ecNumber evidence="8">3.4.-.-</ecNumber>
    </recommendedName>
</protein>
<comment type="caution">
    <text evidence="10">The sequence shown here is derived from an EMBL/GenBank/DDBJ whole genome shotgun (WGS) entry which is preliminary data.</text>
</comment>
<evidence type="ECO:0000256" key="5">
    <source>
        <dbReference type="ARBA" id="ARBA00023124"/>
    </source>
</evidence>
<name>A0ABW3LZX9_9GAMM</name>
<dbReference type="Gene3D" id="3.90.1680.10">
    <property type="entry name" value="SOS response associated peptidase-like"/>
    <property type="match status" value="1"/>
</dbReference>
<comment type="similarity">
    <text evidence="1 8">Belongs to the SOS response-associated peptidase family.</text>
</comment>
<dbReference type="InterPro" id="IPR003738">
    <property type="entry name" value="SRAP"/>
</dbReference>
<evidence type="ECO:0000256" key="1">
    <source>
        <dbReference type="ARBA" id="ARBA00008136"/>
    </source>
</evidence>
<keyword evidence="7" id="KW-0456">Lyase</keyword>
<evidence type="ECO:0000256" key="2">
    <source>
        <dbReference type="ARBA" id="ARBA00022670"/>
    </source>
</evidence>
<evidence type="ECO:0000256" key="4">
    <source>
        <dbReference type="ARBA" id="ARBA00022801"/>
    </source>
</evidence>
<keyword evidence="6" id="KW-0238">DNA-binding</keyword>
<evidence type="ECO:0000256" key="7">
    <source>
        <dbReference type="ARBA" id="ARBA00023239"/>
    </source>
</evidence>
<organism evidence="10 11">
    <name type="scientific">Pseudoxanthomonas kaohsiungensis</name>
    <dbReference type="NCBI Taxonomy" id="283923"/>
    <lineage>
        <taxon>Bacteria</taxon>
        <taxon>Pseudomonadati</taxon>
        <taxon>Pseudomonadota</taxon>
        <taxon>Gammaproteobacteria</taxon>
        <taxon>Lysobacterales</taxon>
        <taxon>Lysobacteraceae</taxon>
        <taxon>Pseudoxanthomonas</taxon>
    </lineage>
</organism>
<dbReference type="EMBL" id="JBHTKN010000008">
    <property type="protein sequence ID" value="MFD1043207.1"/>
    <property type="molecule type" value="Genomic_DNA"/>
</dbReference>
<evidence type="ECO:0000256" key="6">
    <source>
        <dbReference type="ARBA" id="ARBA00023125"/>
    </source>
</evidence>
<evidence type="ECO:0000256" key="9">
    <source>
        <dbReference type="SAM" id="MobiDB-lite"/>
    </source>
</evidence>
<dbReference type="PANTHER" id="PTHR13604:SF0">
    <property type="entry name" value="ABASIC SITE PROCESSING PROTEIN HMCES"/>
    <property type="match status" value="1"/>
</dbReference>
<dbReference type="Pfam" id="PF02586">
    <property type="entry name" value="SRAP"/>
    <property type="match status" value="1"/>
</dbReference>
<dbReference type="PANTHER" id="PTHR13604">
    <property type="entry name" value="DC12-RELATED"/>
    <property type="match status" value="1"/>
</dbReference>
<dbReference type="EC" id="3.4.-.-" evidence="8"/>
<dbReference type="SUPFAM" id="SSF143081">
    <property type="entry name" value="BB1717-like"/>
    <property type="match status" value="1"/>
</dbReference>
<keyword evidence="4 8" id="KW-0378">Hydrolase</keyword>
<evidence type="ECO:0000256" key="8">
    <source>
        <dbReference type="RuleBase" id="RU364100"/>
    </source>
</evidence>
<proteinExistence type="inferred from homology"/>
<gene>
    <name evidence="10" type="ORF">ACFQ2N_12710</name>
</gene>
<dbReference type="InterPro" id="IPR036590">
    <property type="entry name" value="SRAP-like"/>
</dbReference>
<dbReference type="Proteomes" id="UP001597033">
    <property type="component" value="Unassembled WGS sequence"/>
</dbReference>
<keyword evidence="3" id="KW-0227">DNA damage</keyword>
<keyword evidence="11" id="KW-1185">Reference proteome</keyword>